<reference evidence="2 3" key="1">
    <citation type="submission" date="2011-05" db="EMBL/GenBank/DDBJ databases">
        <authorList>
            <person name="Muzny D."/>
            <person name="Qin X."/>
            <person name="Deng J."/>
            <person name="Jiang H."/>
            <person name="Liu Y."/>
            <person name="Qu J."/>
            <person name="Song X.-Z."/>
            <person name="Zhang L."/>
            <person name="Thornton R."/>
            <person name="Coyle M."/>
            <person name="Francisco L."/>
            <person name="Jackson L."/>
            <person name="Javaid M."/>
            <person name="Korchina V."/>
            <person name="Kovar C."/>
            <person name="Mata R."/>
            <person name="Mathew T."/>
            <person name="Ngo R."/>
            <person name="Nguyen L."/>
            <person name="Nguyen N."/>
            <person name="Okwuonu G."/>
            <person name="Ongeri F."/>
            <person name="Pham C."/>
            <person name="Simmons D."/>
            <person name="Wilczek-Boney K."/>
            <person name="Hale W."/>
            <person name="Jakkamsetti A."/>
            <person name="Pham P."/>
            <person name="Ruth R."/>
            <person name="San Lucas F."/>
            <person name="Warren J."/>
            <person name="Zhang J."/>
            <person name="Zhao Z."/>
            <person name="Zhou C."/>
            <person name="Zhu D."/>
            <person name="Lee S."/>
            <person name="Bess C."/>
            <person name="Blankenburg K."/>
            <person name="Forbes L."/>
            <person name="Fu Q."/>
            <person name="Gubbala S."/>
            <person name="Hirani K."/>
            <person name="Jayaseelan J.C."/>
            <person name="Lara F."/>
            <person name="Munidasa M."/>
            <person name="Palculict T."/>
            <person name="Patil S."/>
            <person name="Pu L.-L."/>
            <person name="Saada N."/>
            <person name="Tang L."/>
            <person name="Weissenberger G."/>
            <person name="Zhu Y."/>
            <person name="Hemphill L."/>
            <person name="Shang Y."/>
            <person name="Youmans B."/>
            <person name="Ayvaz T."/>
            <person name="Ross M."/>
            <person name="Santibanez J."/>
            <person name="Aqrawi P."/>
            <person name="Gross S."/>
            <person name="Joshi V."/>
            <person name="Fowler G."/>
            <person name="Nazareth L."/>
            <person name="Reid J."/>
            <person name="Worley K."/>
            <person name="Petrosino J."/>
            <person name="Highlander S."/>
            <person name="Gibbs R."/>
        </authorList>
    </citation>
    <scope>NUCLEOTIDE SEQUENCE [LARGE SCALE GENOMIC DNA]</scope>
    <source>
        <strain evidence="2 3">ATCC 51191</strain>
    </source>
</reference>
<dbReference type="EMBL" id="AFQD01000386">
    <property type="protein sequence ID" value="EGQ78855.1"/>
    <property type="molecule type" value="Genomic_DNA"/>
</dbReference>
<feature type="transmembrane region" description="Helical" evidence="1">
    <location>
        <begin position="25"/>
        <end position="44"/>
    </location>
</feature>
<gene>
    <name evidence="2" type="ORF">HMPREF9094_2117</name>
</gene>
<keyword evidence="1" id="KW-0812">Transmembrane</keyword>
<dbReference type="HOGENOM" id="CLU_3118168_0_0_0"/>
<sequence>MIFLSLIVRDELIEKYSIIKNIEKYIQNFIIILYAFLPIGLFIYTNYFKP</sequence>
<organism evidence="2 3">
    <name type="scientific">Fusobacterium animalis ATCC 51191</name>
    <dbReference type="NCBI Taxonomy" id="997347"/>
    <lineage>
        <taxon>Bacteria</taxon>
        <taxon>Fusobacteriati</taxon>
        <taxon>Fusobacteriota</taxon>
        <taxon>Fusobacteriia</taxon>
        <taxon>Fusobacteriales</taxon>
        <taxon>Fusobacteriaceae</taxon>
        <taxon>Fusobacterium</taxon>
    </lineage>
</organism>
<name>F9EQB2_9FUSO</name>
<protein>
    <submittedName>
        <fullName evidence="2">Uncharacterized protein</fullName>
    </submittedName>
</protein>
<dbReference type="Proteomes" id="UP000005392">
    <property type="component" value="Unassembled WGS sequence"/>
</dbReference>
<accession>F9EQB2</accession>
<dbReference type="PATRIC" id="fig|997347.4.peg.1952"/>
<evidence type="ECO:0000313" key="3">
    <source>
        <dbReference type="Proteomes" id="UP000005392"/>
    </source>
</evidence>
<keyword evidence="1" id="KW-1133">Transmembrane helix</keyword>
<keyword evidence="3" id="KW-1185">Reference proteome</keyword>
<evidence type="ECO:0000313" key="2">
    <source>
        <dbReference type="EMBL" id="EGQ78855.1"/>
    </source>
</evidence>
<evidence type="ECO:0000256" key="1">
    <source>
        <dbReference type="SAM" id="Phobius"/>
    </source>
</evidence>
<comment type="caution">
    <text evidence="2">The sequence shown here is derived from an EMBL/GenBank/DDBJ whole genome shotgun (WGS) entry which is preliminary data.</text>
</comment>
<keyword evidence="1" id="KW-0472">Membrane</keyword>
<dbReference type="AlphaFoldDB" id="F9EQB2"/>
<proteinExistence type="predicted"/>